<feature type="domain" description="AB hydrolase-1" evidence="1">
    <location>
        <begin position="3"/>
        <end position="98"/>
    </location>
</feature>
<dbReference type="InterPro" id="IPR029058">
    <property type="entry name" value="AB_hydrolase_fold"/>
</dbReference>
<gene>
    <name evidence="2" type="ORF">METZ01_LOCUS312943</name>
</gene>
<dbReference type="InterPro" id="IPR000073">
    <property type="entry name" value="AB_hydrolase_1"/>
</dbReference>
<dbReference type="Gene3D" id="3.40.50.1820">
    <property type="entry name" value="alpha/beta hydrolase"/>
    <property type="match status" value="1"/>
</dbReference>
<dbReference type="PANTHER" id="PTHR43798">
    <property type="entry name" value="MONOACYLGLYCEROL LIPASE"/>
    <property type="match status" value="1"/>
</dbReference>
<dbReference type="Pfam" id="PF00561">
    <property type="entry name" value="Abhydrolase_1"/>
    <property type="match status" value="1"/>
</dbReference>
<dbReference type="PRINTS" id="PR00111">
    <property type="entry name" value="ABHYDROLASE"/>
</dbReference>
<protein>
    <recommendedName>
        <fullName evidence="1">AB hydrolase-1 domain-containing protein</fullName>
    </recommendedName>
</protein>
<organism evidence="2">
    <name type="scientific">marine metagenome</name>
    <dbReference type="NCBI Taxonomy" id="408172"/>
    <lineage>
        <taxon>unclassified sequences</taxon>
        <taxon>metagenomes</taxon>
        <taxon>ecological metagenomes</taxon>
    </lineage>
</organism>
<dbReference type="InterPro" id="IPR050266">
    <property type="entry name" value="AB_hydrolase_sf"/>
</dbReference>
<evidence type="ECO:0000313" key="2">
    <source>
        <dbReference type="EMBL" id="SVC60089.1"/>
    </source>
</evidence>
<reference evidence="2" key="1">
    <citation type="submission" date="2018-05" db="EMBL/GenBank/DDBJ databases">
        <authorList>
            <person name="Lanie J.A."/>
            <person name="Ng W.-L."/>
            <person name="Kazmierczak K.M."/>
            <person name="Andrzejewski T.M."/>
            <person name="Davidsen T.M."/>
            <person name="Wayne K.J."/>
            <person name="Tettelin H."/>
            <person name="Glass J.I."/>
            <person name="Rusch D."/>
            <person name="Podicherti R."/>
            <person name="Tsui H.-C.T."/>
            <person name="Winkler M.E."/>
        </authorList>
    </citation>
    <scope>NUCLEOTIDE SEQUENCE</scope>
</reference>
<dbReference type="EMBL" id="UINC01100204">
    <property type="protein sequence ID" value="SVC60089.1"/>
    <property type="molecule type" value="Genomic_DNA"/>
</dbReference>
<feature type="non-terminal residue" evidence="2">
    <location>
        <position position="1"/>
    </location>
</feature>
<evidence type="ECO:0000259" key="1">
    <source>
        <dbReference type="Pfam" id="PF00561"/>
    </source>
</evidence>
<sequence>TSNSESWTYIAEQIQDKYHVVAPDHRGHGASTKPVTGYRLRDFVEDMRQLIDVLELSRPLIAGNSWGGCIGTILAADYPSSISKAVLGDPVYWKMLNAFVTRLPGILDRRQSADQQLAKDLREQGMTKEQIRTKMESTNNFSLDAITRLLSDNRDFAFTCEDYLKRIRIPTLIIAGDAEAGGYILPEELDHYRSIVPEAVTITQWPGIGHGVSSQEPDRYVREMLSFFQE</sequence>
<dbReference type="AlphaFoldDB" id="A0A382NFW9"/>
<proteinExistence type="predicted"/>
<dbReference type="SUPFAM" id="SSF53474">
    <property type="entry name" value="alpha/beta-Hydrolases"/>
    <property type="match status" value="1"/>
</dbReference>
<accession>A0A382NFW9</accession>
<dbReference type="PANTHER" id="PTHR43798:SF33">
    <property type="entry name" value="HYDROLASE, PUTATIVE (AFU_ORTHOLOGUE AFUA_2G14860)-RELATED"/>
    <property type="match status" value="1"/>
</dbReference>
<dbReference type="GO" id="GO:0016020">
    <property type="term" value="C:membrane"/>
    <property type="evidence" value="ECO:0007669"/>
    <property type="project" value="TreeGrafter"/>
</dbReference>
<name>A0A382NFW9_9ZZZZ</name>